<keyword evidence="2" id="KW-0812">Transmembrane</keyword>
<dbReference type="EMBL" id="JADDUC020000015">
    <property type="protein sequence ID" value="KAI1234435.1"/>
    <property type="molecule type" value="Genomic_DNA"/>
</dbReference>
<dbReference type="Proteomes" id="UP000618051">
    <property type="component" value="Unassembled WGS sequence"/>
</dbReference>
<proteinExistence type="predicted"/>
<accession>A0A835P2P9</accession>
<evidence type="ECO:0000256" key="2">
    <source>
        <dbReference type="SAM" id="Phobius"/>
    </source>
</evidence>
<evidence type="ECO:0000313" key="4">
    <source>
        <dbReference type="EMBL" id="KAI1234435.1"/>
    </source>
</evidence>
<evidence type="ECO:0000313" key="5">
    <source>
        <dbReference type="Proteomes" id="UP000618051"/>
    </source>
</evidence>
<keyword evidence="5" id="KW-1185">Reference proteome</keyword>
<feature type="compositionally biased region" description="Basic and acidic residues" evidence="1">
    <location>
        <begin position="98"/>
        <end position="107"/>
    </location>
</feature>
<keyword evidence="2" id="KW-1133">Transmembrane helix</keyword>
<keyword evidence="2" id="KW-0472">Membrane</keyword>
<reference evidence="4" key="3">
    <citation type="submission" date="2022-01" db="EMBL/GenBank/DDBJ databases">
        <authorList>
            <person name="Rubenstein D.R."/>
        </authorList>
    </citation>
    <scope>NUCLEOTIDE SEQUENCE</scope>
    <source>
        <strain evidence="4">SS15</strain>
        <tissue evidence="4">Liver</tissue>
    </source>
</reference>
<comment type="caution">
    <text evidence="3">The sequence shown here is derived from an EMBL/GenBank/DDBJ whole genome shotgun (WGS) entry which is preliminary data.</text>
</comment>
<dbReference type="AlphaFoldDB" id="A0A835P2P9"/>
<reference evidence="4 5" key="2">
    <citation type="journal article" date="2021" name="J. Hered.">
        <title>Feather Gene Expression Elucidates the Developmental Basis of Plumage Iridescence in African Starlings.</title>
        <authorList>
            <person name="Rubenstein D.R."/>
            <person name="Corvelo A."/>
            <person name="MacManes M.D."/>
            <person name="Maia R."/>
            <person name="Narzisi G."/>
            <person name="Rousaki A."/>
            <person name="Vandenabeele P."/>
            <person name="Shawkey M.D."/>
            <person name="Solomon J."/>
        </authorList>
    </citation>
    <scope>NUCLEOTIDE SEQUENCE [LARGE SCALE GENOMIC DNA]</scope>
    <source>
        <strain evidence="4">SS15</strain>
    </source>
</reference>
<organism evidence="3">
    <name type="scientific">Lamprotornis superbus</name>
    <dbReference type="NCBI Taxonomy" id="245042"/>
    <lineage>
        <taxon>Eukaryota</taxon>
        <taxon>Metazoa</taxon>
        <taxon>Chordata</taxon>
        <taxon>Craniata</taxon>
        <taxon>Vertebrata</taxon>
        <taxon>Euteleostomi</taxon>
        <taxon>Archelosauria</taxon>
        <taxon>Archosauria</taxon>
        <taxon>Dinosauria</taxon>
        <taxon>Saurischia</taxon>
        <taxon>Theropoda</taxon>
        <taxon>Coelurosauria</taxon>
        <taxon>Aves</taxon>
        <taxon>Neognathae</taxon>
        <taxon>Neoaves</taxon>
        <taxon>Telluraves</taxon>
        <taxon>Australaves</taxon>
        <taxon>Passeriformes</taxon>
        <taxon>Sturnidae</taxon>
        <taxon>Lamprotornis</taxon>
    </lineage>
</organism>
<feature type="transmembrane region" description="Helical" evidence="2">
    <location>
        <begin position="417"/>
        <end position="438"/>
    </location>
</feature>
<sequence length="814" mass="89673">MTASGRQQPQGAAVESPDDPCVAALLALLRLLTFTAHLQVVPSPVFGGFPVRNLILVLFSGMCCLVPELQKKQYSFTESGERELVQQPSSVTGVEARPVSRDDHAEGERTSPLYEMELSHPFVHCLCICNIVPLSPEPLAAAAAASGTMGCSGSTDPGQAQGSNCTLNLASLLSKMPLASEVKYRIWTCLNKYRGAGSAVPLAEGSKPPVCARRARTVPRGVWRARHGGSSSAGTRPGWPLLHPAAHAPAHEKPAALFVEKTKRLKSKTKNLSVFILKALIFQRKFVLKFQKDCLTWLQEKGTAVPHLSAQHNDWTKKASEGDLAECPPLLALSCPGLFLSTSCSSSIWRRTLFSSLCFCSGLGQTGPVEANSVDKGIKHRRLENQIKLLKNSGPTWLHFFFKLFLQLCFFSCQAQFFLLFFPFSLLFLQLFLLPIGFGQRDEGLIFTLYTYGQGHSLVPAALLAQHTYPINNKAANEGTFPSCVPFTVKKLSLQRKPDPLSNSGKDKTCVVCRSVTTPGSKAVSGGKKSGHKFSFSKVSSNGLYTTLQTQMLLRMVEKRNLASSFCLFNSSSHFCCCSCFKALKDLTLKANAVQLPAGKSELKSEDCPAGALGTFSATPSASVAKAAPQAEFSSAYLVWVRGFHFMGFITAKLCPEITHLSIQSFFQFLLQCYLFILNKTKLYKVSVCPGLQRKMAELLLTQRKAELFTNHKGPSLWAACKMVLILHHTVTFLAGLLFRKLEIYQTIFFTVTILKCLVPHSNNALIYLLGNKHKHMKEVFNNNLLLKNNLEKLHFSFKLQSITAKREREESEI</sequence>
<feature type="region of interest" description="Disordered" evidence="1">
    <location>
        <begin position="85"/>
        <end position="107"/>
    </location>
</feature>
<name>A0A835P2P9_9PASS</name>
<evidence type="ECO:0000313" key="3">
    <source>
        <dbReference type="EMBL" id="KAG0127335.1"/>
    </source>
</evidence>
<gene>
    <name evidence="4" type="ORF">IHE44_0003486</name>
    <name evidence="3" type="ORF">IHE44_003288</name>
</gene>
<protein>
    <submittedName>
        <fullName evidence="3">Uncharacterized protein</fullName>
    </submittedName>
</protein>
<evidence type="ECO:0000256" key="1">
    <source>
        <dbReference type="SAM" id="MobiDB-lite"/>
    </source>
</evidence>
<dbReference type="EMBL" id="JADDUC010000016">
    <property type="protein sequence ID" value="KAG0127335.1"/>
    <property type="molecule type" value="Genomic_DNA"/>
</dbReference>
<reference evidence="3" key="1">
    <citation type="submission" date="2020-10" db="EMBL/GenBank/DDBJ databases">
        <title>Feather gene expression reveals the developmental basis of iridescence in African starlings.</title>
        <authorList>
            <person name="Rubenstein D.R."/>
        </authorList>
    </citation>
    <scope>NUCLEOTIDE SEQUENCE</scope>
    <source>
        <strain evidence="3">SS15</strain>
        <tissue evidence="3">Liver</tissue>
    </source>
</reference>